<name>A0A2K2CR97_BRADI</name>
<reference evidence="4" key="3">
    <citation type="submission" date="2018-08" db="UniProtKB">
        <authorList>
            <consortium name="EnsemblPlants"/>
        </authorList>
    </citation>
    <scope>IDENTIFICATION</scope>
    <source>
        <strain evidence="4">cv. Bd21</strain>
    </source>
</reference>
<dbReference type="EnsemblPlants" id="PNT64551">
    <property type="protein sequence ID" value="PNT64551"/>
    <property type="gene ID" value="BRADI_4g30075v3"/>
</dbReference>
<keyword evidence="2" id="KW-0812">Transmembrane</keyword>
<keyword evidence="5" id="KW-1185">Reference proteome</keyword>
<dbReference type="ExpressionAtlas" id="A0A2K2CR97">
    <property type="expression patterns" value="differential"/>
</dbReference>
<evidence type="ECO:0000313" key="3">
    <source>
        <dbReference type="EMBL" id="PNT64551.1"/>
    </source>
</evidence>
<reference evidence="3" key="2">
    <citation type="submission" date="2017-06" db="EMBL/GenBank/DDBJ databases">
        <title>WGS assembly of Brachypodium distachyon.</title>
        <authorList>
            <consortium name="The International Brachypodium Initiative"/>
            <person name="Lucas S."/>
            <person name="Harmon-Smith M."/>
            <person name="Lail K."/>
            <person name="Tice H."/>
            <person name="Grimwood J."/>
            <person name="Bruce D."/>
            <person name="Barry K."/>
            <person name="Shu S."/>
            <person name="Lindquist E."/>
            <person name="Wang M."/>
            <person name="Pitluck S."/>
            <person name="Vogel J.P."/>
            <person name="Garvin D.F."/>
            <person name="Mockler T.C."/>
            <person name="Schmutz J."/>
            <person name="Rokhsar D."/>
            <person name="Bevan M.W."/>
        </authorList>
    </citation>
    <scope>NUCLEOTIDE SEQUENCE</scope>
    <source>
        <strain evidence="3">Bd21</strain>
    </source>
</reference>
<gene>
    <name evidence="3" type="ORF">BRADI_4g30075v3</name>
</gene>
<evidence type="ECO:0000256" key="2">
    <source>
        <dbReference type="SAM" id="Phobius"/>
    </source>
</evidence>
<feature type="region of interest" description="Disordered" evidence="1">
    <location>
        <begin position="126"/>
        <end position="165"/>
    </location>
</feature>
<keyword evidence="2" id="KW-0472">Membrane</keyword>
<sequence length="206" mass="22192">MSGKRERACGRRPGDGLGEQWRAPCCMGVSKLAYVGAMTALWHQNDADVGIGLPRPAPATRSSSREHAPLTHGRSHCVVSACPAIRRRYLLPAAACRNTTGQGFVTIQASWAQRIRHSRLRNSRRNIRCPGDEHRETKAPPPPYAARAPPAAAREETLRGGAGSSGYGGTARGDFFSSSLWLALFTLLIVCCGPLYICFSSLHPAA</sequence>
<dbReference type="Gramene" id="PNT64551">
    <property type="protein sequence ID" value="PNT64551"/>
    <property type="gene ID" value="BRADI_4g30075v3"/>
</dbReference>
<protein>
    <submittedName>
        <fullName evidence="3 4">Uncharacterized protein</fullName>
    </submittedName>
</protein>
<evidence type="ECO:0000313" key="4">
    <source>
        <dbReference type="EnsemblPlants" id="PNT64551"/>
    </source>
</evidence>
<evidence type="ECO:0000256" key="1">
    <source>
        <dbReference type="SAM" id="MobiDB-lite"/>
    </source>
</evidence>
<accession>A0A2K2CR97</accession>
<dbReference type="Proteomes" id="UP000008810">
    <property type="component" value="Chromosome 4"/>
</dbReference>
<dbReference type="EMBL" id="CM000883">
    <property type="protein sequence ID" value="PNT64551.1"/>
    <property type="molecule type" value="Genomic_DNA"/>
</dbReference>
<organism evidence="3">
    <name type="scientific">Brachypodium distachyon</name>
    <name type="common">Purple false brome</name>
    <name type="synonym">Trachynia distachya</name>
    <dbReference type="NCBI Taxonomy" id="15368"/>
    <lineage>
        <taxon>Eukaryota</taxon>
        <taxon>Viridiplantae</taxon>
        <taxon>Streptophyta</taxon>
        <taxon>Embryophyta</taxon>
        <taxon>Tracheophyta</taxon>
        <taxon>Spermatophyta</taxon>
        <taxon>Magnoliopsida</taxon>
        <taxon>Liliopsida</taxon>
        <taxon>Poales</taxon>
        <taxon>Poaceae</taxon>
        <taxon>BOP clade</taxon>
        <taxon>Pooideae</taxon>
        <taxon>Stipodae</taxon>
        <taxon>Brachypodieae</taxon>
        <taxon>Brachypodium</taxon>
    </lineage>
</organism>
<dbReference type="InParanoid" id="A0A2K2CR97"/>
<reference evidence="3 4" key="1">
    <citation type="journal article" date="2010" name="Nature">
        <title>Genome sequencing and analysis of the model grass Brachypodium distachyon.</title>
        <authorList>
            <consortium name="International Brachypodium Initiative"/>
        </authorList>
    </citation>
    <scope>NUCLEOTIDE SEQUENCE [LARGE SCALE GENOMIC DNA]</scope>
    <source>
        <strain evidence="3 4">Bd21</strain>
    </source>
</reference>
<dbReference type="AlphaFoldDB" id="A0A2K2CR97"/>
<evidence type="ECO:0000313" key="5">
    <source>
        <dbReference type="Proteomes" id="UP000008810"/>
    </source>
</evidence>
<proteinExistence type="predicted"/>
<feature type="transmembrane region" description="Helical" evidence="2">
    <location>
        <begin position="180"/>
        <end position="202"/>
    </location>
</feature>
<keyword evidence="2" id="KW-1133">Transmembrane helix</keyword>